<dbReference type="GO" id="GO:1990961">
    <property type="term" value="P:xenobiotic detoxification by transmembrane export across the plasma membrane"/>
    <property type="evidence" value="ECO:0007669"/>
    <property type="project" value="InterPro"/>
</dbReference>
<evidence type="ECO:0000256" key="4">
    <source>
        <dbReference type="ARBA" id="ARBA00022989"/>
    </source>
</evidence>
<dbReference type="RefSeq" id="XP_051445362.1">
    <property type="nucleotide sequence ID" value="XM_051588540.1"/>
</dbReference>
<keyword evidence="5 6" id="KW-0472">Membrane</keyword>
<evidence type="ECO:0008006" key="9">
    <source>
        <dbReference type="Google" id="ProtNLM"/>
    </source>
</evidence>
<dbReference type="GO" id="GO:0015297">
    <property type="term" value="F:antiporter activity"/>
    <property type="evidence" value="ECO:0007669"/>
    <property type="project" value="InterPro"/>
</dbReference>
<evidence type="ECO:0000256" key="2">
    <source>
        <dbReference type="ARBA" id="ARBA00010199"/>
    </source>
</evidence>
<dbReference type="NCBIfam" id="TIGR00797">
    <property type="entry name" value="matE"/>
    <property type="match status" value="1"/>
</dbReference>
<feature type="transmembrane region" description="Helical" evidence="6">
    <location>
        <begin position="175"/>
        <end position="193"/>
    </location>
</feature>
<feature type="transmembrane region" description="Helical" evidence="6">
    <location>
        <begin position="464"/>
        <end position="484"/>
    </location>
</feature>
<feature type="transmembrane region" description="Helical" evidence="6">
    <location>
        <begin position="213"/>
        <end position="230"/>
    </location>
</feature>
<accession>A0AAD5EAY6</accession>
<evidence type="ECO:0000313" key="8">
    <source>
        <dbReference type="Proteomes" id="UP001206595"/>
    </source>
</evidence>
<dbReference type="GO" id="GO:0016020">
    <property type="term" value="C:membrane"/>
    <property type="evidence" value="ECO:0007669"/>
    <property type="project" value="UniProtKB-SubCell"/>
</dbReference>
<comment type="caution">
    <text evidence="7">The sequence shown here is derived from an EMBL/GenBank/DDBJ whole genome shotgun (WGS) entry which is preliminary data.</text>
</comment>
<comment type="subcellular location">
    <subcellularLocation>
        <location evidence="1">Membrane</location>
        <topology evidence="1">Multi-pass membrane protein</topology>
    </subcellularLocation>
</comment>
<dbReference type="GeneID" id="75913885"/>
<feature type="transmembrane region" description="Helical" evidence="6">
    <location>
        <begin position="242"/>
        <end position="261"/>
    </location>
</feature>
<name>A0AAD5EAY6_UMBRA</name>
<feature type="transmembrane region" description="Helical" evidence="6">
    <location>
        <begin position="433"/>
        <end position="452"/>
    </location>
</feature>
<protein>
    <recommendedName>
        <fullName evidence="9">Multidrug and toxic compound extrusion protein</fullName>
    </recommendedName>
</protein>
<dbReference type="InterPro" id="IPR002528">
    <property type="entry name" value="MATE_fam"/>
</dbReference>
<dbReference type="InterPro" id="IPR045069">
    <property type="entry name" value="MATE_euk"/>
</dbReference>
<keyword evidence="4 6" id="KW-1133">Transmembrane helix</keyword>
<dbReference type="CDD" id="cd13132">
    <property type="entry name" value="MATE_eukaryotic"/>
    <property type="match status" value="1"/>
</dbReference>
<dbReference type="AlphaFoldDB" id="A0AAD5EAY6"/>
<proteinExistence type="inferred from homology"/>
<feature type="transmembrane region" description="Helical" evidence="6">
    <location>
        <begin position="267"/>
        <end position="292"/>
    </location>
</feature>
<reference evidence="7" key="2">
    <citation type="journal article" date="2022" name="Proc. Natl. Acad. Sci. U.S.A.">
        <title>Diploid-dominant life cycles characterize the early evolution of Fungi.</title>
        <authorList>
            <person name="Amses K.R."/>
            <person name="Simmons D.R."/>
            <person name="Longcore J.E."/>
            <person name="Mondo S.J."/>
            <person name="Seto K."/>
            <person name="Jeronimo G.H."/>
            <person name="Bonds A.E."/>
            <person name="Quandt C.A."/>
            <person name="Davis W.J."/>
            <person name="Chang Y."/>
            <person name="Federici B.A."/>
            <person name="Kuo A."/>
            <person name="LaButti K."/>
            <person name="Pangilinan J."/>
            <person name="Andreopoulos W."/>
            <person name="Tritt A."/>
            <person name="Riley R."/>
            <person name="Hundley H."/>
            <person name="Johnson J."/>
            <person name="Lipzen A."/>
            <person name="Barry K."/>
            <person name="Lang B.F."/>
            <person name="Cuomo C.A."/>
            <person name="Buchler N.E."/>
            <person name="Grigoriev I.V."/>
            <person name="Spatafora J.W."/>
            <person name="Stajich J.E."/>
            <person name="James T.Y."/>
        </authorList>
    </citation>
    <scope>NUCLEOTIDE SEQUENCE</scope>
    <source>
        <strain evidence="7">AG</strain>
    </source>
</reference>
<organism evidence="7 8">
    <name type="scientific">Umbelopsis ramanniana AG</name>
    <dbReference type="NCBI Taxonomy" id="1314678"/>
    <lineage>
        <taxon>Eukaryota</taxon>
        <taxon>Fungi</taxon>
        <taxon>Fungi incertae sedis</taxon>
        <taxon>Mucoromycota</taxon>
        <taxon>Mucoromycotina</taxon>
        <taxon>Umbelopsidomycetes</taxon>
        <taxon>Umbelopsidales</taxon>
        <taxon>Umbelopsidaceae</taxon>
        <taxon>Umbelopsis</taxon>
    </lineage>
</organism>
<feature type="transmembrane region" description="Helical" evidence="6">
    <location>
        <begin position="313"/>
        <end position="334"/>
    </location>
</feature>
<evidence type="ECO:0000313" key="7">
    <source>
        <dbReference type="EMBL" id="KAI8580358.1"/>
    </source>
</evidence>
<keyword evidence="8" id="KW-1185">Reference proteome</keyword>
<gene>
    <name evidence="7" type="ORF">K450DRAFT_238126</name>
</gene>
<feature type="transmembrane region" description="Helical" evidence="6">
    <location>
        <begin position="354"/>
        <end position="374"/>
    </location>
</feature>
<feature type="transmembrane region" description="Helical" evidence="6">
    <location>
        <begin position="490"/>
        <end position="515"/>
    </location>
</feature>
<evidence type="ECO:0000256" key="1">
    <source>
        <dbReference type="ARBA" id="ARBA00004141"/>
    </source>
</evidence>
<sequence length="546" mass="59640">MQNGARARAWDCFYKSVFKSFFFFVSHGSFDSLNVMSSSSVDISNAGRRRSSILSNHSISSVTTIQNERTPLVPKANDSLTSPTSYRKEAHWLFTNSLPIVLTYMLQTSLQMASVFSLGHIGPTELAAAALANMFAAVSAWSLASGTTTALDTMLSQAWTGASDKTLVGVHLQRALIILGIMFIPISMVWWRATDILLALNQEEQLAQHAGLFLRYLLIGAPANIAFEGVKKFCQAQGIMNASTWVLLIVAPINALNNYLLVWYEPISLGFIGAPIATSFTYWLQLILLLLYIKFVRGHEAWGGWSTEAFKDWWPFIQLAIPGIFMVCSEWWSWEISALAASYLSETDLAAQSIILTSAQSTYVIPFGISVAASNRVGNLLGCAAASNAKKAARMAMVFAVVFGLLNSCFFLATRNVYGYLFTSDPDVVSRVASILPMCALFQIADSAAGVCGGVVRGLGRQKIAAILNLVAYYLIALPIAYVLTFKLGWGLHGIWTGLTLALFIAGAGIVVFLMNVNWKAEVVRTLARVQHAEEELKFNTTHSAL</sequence>
<reference evidence="7" key="1">
    <citation type="submission" date="2021-06" db="EMBL/GenBank/DDBJ databases">
        <authorList>
            <consortium name="DOE Joint Genome Institute"/>
            <person name="Mondo S.J."/>
            <person name="Amses K.R."/>
            <person name="Simmons D.R."/>
            <person name="Longcore J.E."/>
            <person name="Seto K."/>
            <person name="Alves G.H."/>
            <person name="Bonds A.E."/>
            <person name="Quandt C.A."/>
            <person name="Davis W.J."/>
            <person name="Chang Y."/>
            <person name="Letcher P.M."/>
            <person name="Powell M.J."/>
            <person name="Kuo A."/>
            <person name="Labutti K."/>
            <person name="Pangilinan J."/>
            <person name="Andreopoulos W."/>
            <person name="Tritt A."/>
            <person name="Riley R."/>
            <person name="Hundley H."/>
            <person name="Johnson J."/>
            <person name="Lipzen A."/>
            <person name="Barry K."/>
            <person name="Berbee M.L."/>
            <person name="Buchler N.E."/>
            <person name="Grigoriev I.V."/>
            <person name="Spatafora J.W."/>
            <person name="Stajich J.E."/>
            <person name="James T.Y."/>
        </authorList>
    </citation>
    <scope>NUCLEOTIDE SEQUENCE</scope>
    <source>
        <strain evidence="7">AG</strain>
    </source>
</reference>
<evidence type="ECO:0000256" key="3">
    <source>
        <dbReference type="ARBA" id="ARBA00022692"/>
    </source>
</evidence>
<feature type="transmembrane region" description="Helical" evidence="6">
    <location>
        <begin position="395"/>
        <end position="413"/>
    </location>
</feature>
<evidence type="ECO:0000256" key="6">
    <source>
        <dbReference type="SAM" id="Phobius"/>
    </source>
</evidence>
<dbReference type="Proteomes" id="UP001206595">
    <property type="component" value="Unassembled WGS sequence"/>
</dbReference>
<comment type="similarity">
    <text evidence="2">Belongs to the multi antimicrobial extrusion (MATE) (TC 2.A.66.1) family.</text>
</comment>
<dbReference type="PANTHER" id="PTHR11206">
    <property type="entry name" value="MULTIDRUG RESISTANCE PROTEIN"/>
    <property type="match status" value="1"/>
</dbReference>
<evidence type="ECO:0000256" key="5">
    <source>
        <dbReference type="ARBA" id="ARBA00023136"/>
    </source>
</evidence>
<dbReference type="GO" id="GO:0042910">
    <property type="term" value="F:xenobiotic transmembrane transporter activity"/>
    <property type="evidence" value="ECO:0007669"/>
    <property type="project" value="InterPro"/>
</dbReference>
<dbReference type="Pfam" id="PF01554">
    <property type="entry name" value="MatE"/>
    <property type="match status" value="2"/>
</dbReference>
<dbReference type="EMBL" id="MU620913">
    <property type="protein sequence ID" value="KAI8580358.1"/>
    <property type="molecule type" value="Genomic_DNA"/>
</dbReference>
<keyword evidence="3 6" id="KW-0812">Transmembrane</keyword>